<evidence type="ECO:0000259" key="1">
    <source>
        <dbReference type="PROSITE" id="PS51737"/>
    </source>
</evidence>
<protein>
    <submittedName>
        <fullName evidence="2">Recombinase family protein</fullName>
    </submittedName>
</protein>
<dbReference type="CDD" id="cd00338">
    <property type="entry name" value="Ser_Recombinase"/>
    <property type="match status" value="1"/>
</dbReference>
<dbReference type="SUPFAM" id="SSF53041">
    <property type="entry name" value="Resolvase-like"/>
    <property type="match status" value="1"/>
</dbReference>
<proteinExistence type="predicted"/>
<evidence type="ECO:0000313" key="3">
    <source>
        <dbReference type="Proteomes" id="UP000612352"/>
    </source>
</evidence>
<gene>
    <name evidence="2" type="ORF">I8D64_11755</name>
</gene>
<keyword evidence="3" id="KW-1185">Reference proteome</keyword>
<name>A0ABS1BBN5_9MICO</name>
<evidence type="ECO:0000313" key="2">
    <source>
        <dbReference type="EMBL" id="MBK0332074.1"/>
    </source>
</evidence>
<dbReference type="EMBL" id="JAEDAJ010000006">
    <property type="protein sequence ID" value="MBK0332074.1"/>
    <property type="molecule type" value="Genomic_DNA"/>
</dbReference>
<dbReference type="Gene3D" id="3.40.50.1390">
    <property type="entry name" value="Resolvase, N-terminal catalytic domain"/>
    <property type="match status" value="1"/>
</dbReference>
<dbReference type="InterPro" id="IPR006119">
    <property type="entry name" value="Resolv_N"/>
</dbReference>
<dbReference type="PROSITE" id="PS51737">
    <property type="entry name" value="RECOMBINASE_DNA_BIND"/>
    <property type="match status" value="1"/>
</dbReference>
<dbReference type="InterPro" id="IPR050639">
    <property type="entry name" value="SSR_resolvase"/>
</dbReference>
<dbReference type="Gene3D" id="3.90.1750.20">
    <property type="entry name" value="Putative Large Serine Recombinase, Chain B, Domain 2"/>
    <property type="match status" value="1"/>
</dbReference>
<sequence length="503" mass="55284">MNSPSAAPLRAAVYARQSEDVDQGIHQQLEDCLKEAHRRGWRVVAQFADNDVSGSKQRGEKTDWHRMLTAFDGGALDALIVTESSRLTRRIEDLLEVLPPRRSIRVISIRESVDTLYDDTFLKVSVVFAEREVRQKAARAKRFALERRKAGHPTSGRTPYGYRWVHAPDRDAHGTRYRVDAEEAGVIHRVFDEFLAGATLGQIASDLNADGYKTRNGARWHSPTIRRLLINPHLAGLLPPVQPEGQDDMAKVDITECTPGAWPAIVDVDKLLAARGRLVGVKPVHSGTARKWLLSGLAVCGVCGGPVRSARAATHPTPRVDGSGLSPKQYHAVYRCVTGHFVRKGAMIDEFVKEVCIERLSRPDAHDLLIPKSDGPDLGVLTARRAELQSRDETLASMFVKGRISKTALDTGLDELAEELRAVDEQIAALVGADPLADALSGDGARAWWESDSTTLARRRAVVETLMTVVIHRVGNGRRVTTIDEAPETISIEWKQPTAGSDA</sequence>
<dbReference type="SMART" id="SM00857">
    <property type="entry name" value="Resolvase"/>
    <property type="match status" value="1"/>
</dbReference>
<dbReference type="Pfam" id="PF00239">
    <property type="entry name" value="Resolvase"/>
    <property type="match status" value="1"/>
</dbReference>
<feature type="domain" description="Recombinase" evidence="1">
    <location>
        <begin position="159"/>
        <end position="284"/>
    </location>
</feature>
<dbReference type="Proteomes" id="UP000612352">
    <property type="component" value="Unassembled WGS sequence"/>
</dbReference>
<dbReference type="InterPro" id="IPR036162">
    <property type="entry name" value="Resolvase-like_N_sf"/>
</dbReference>
<organism evidence="2 3">
    <name type="scientific">Brachybacterium halotolerans</name>
    <dbReference type="NCBI Taxonomy" id="2795215"/>
    <lineage>
        <taxon>Bacteria</taxon>
        <taxon>Bacillati</taxon>
        <taxon>Actinomycetota</taxon>
        <taxon>Actinomycetes</taxon>
        <taxon>Micrococcales</taxon>
        <taxon>Dermabacteraceae</taxon>
        <taxon>Brachybacterium</taxon>
    </lineage>
</organism>
<dbReference type="InterPro" id="IPR038109">
    <property type="entry name" value="DNA_bind_recomb_sf"/>
</dbReference>
<reference evidence="2 3" key="1">
    <citation type="submission" date="2020-12" db="EMBL/GenBank/DDBJ databases">
        <title>Brachybacterium sp. MASK1Z-5, whole genome shotgun sequence.</title>
        <authorList>
            <person name="Tuo L."/>
        </authorList>
    </citation>
    <scope>NUCLEOTIDE SEQUENCE [LARGE SCALE GENOMIC DNA]</scope>
    <source>
        <strain evidence="2 3">MASK1Z-5</strain>
    </source>
</reference>
<dbReference type="PANTHER" id="PTHR30461">
    <property type="entry name" value="DNA-INVERTASE FROM LAMBDOID PROPHAGE"/>
    <property type="match status" value="1"/>
</dbReference>
<dbReference type="RefSeq" id="WP_200502959.1">
    <property type="nucleotide sequence ID" value="NZ_JAEDAJ010000006.1"/>
</dbReference>
<dbReference type="InterPro" id="IPR011109">
    <property type="entry name" value="DNA_bind_recombinase_dom"/>
</dbReference>
<accession>A0ABS1BBN5</accession>
<comment type="caution">
    <text evidence="2">The sequence shown here is derived from an EMBL/GenBank/DDBJ whole genome shotgun (WGS) entry which is preliminary data.</text>
</comment>
<dbReference type="Pfam" id="PF07508">
    <property type="entry name" value="Recombinase"/>
    <property type="match status" value="1"/>
</dbReference>
<dbReference type="PANTHER" id="PTHR30461:SF23">
    <property type="entry name" value="DNA RECOMBINASE-RELATED"/>
    <property type="match status" value="1"/>
</dbReference>